<evidence type="ECO:0000313" key="15">
    <source>
        <dbReference type="Proteomes" id="UP001201273"/>
    </source>
</evidence>
<organism evidence="14 15">
    <name type="scientific">Motilimonas cestriensis</name>
    <dbReference type="NCBI Taxonomy" id="2742685"/>
    <lineage>
        <taxon>Bacteria</taxon>
        <taxon>Pseudomonadati</taxon>
        <taxon>Pseudomonadota</taxon>
        <taxon>Gammaproteobacteria</taxon>
        <taxon>Alteromonadales</taxon>
        <taxon>Alteromonadales genera incertae sedis</taxon>
        <taxon>Motilimonas</taxon>
    </lineage>
</organism>
<keyword evidence="2 9" id="KW-0963">Cytoplasm</keyword>
<proteinExistence type="inferred from homology"/>
<comment type="subcellular location">
    <subcellularLocation>
        <location evidence="9">Cytoplasm</location>
    </subcellularLocation>
</comment>
<dbReference type="GO" id="GO:0004819">
    <property type="term" value="F:glutamine-tRNA ligase activity"/>
    <property type="evidence" value="ECO:0007669"/>
    <property type="project" value="UniProtKB-EC"/>
</dbReference>
<feature type="short sequence motif" description="'KMSKS' region" evidence="9">
    <location>
        <begin position="270"/>
        <end position="274"/>
    </location>
</feature>
<dbReference type="InterPro" id="IPR050132">
    <property type="entry name" value="Gln/Glu-tRNA_Ligase"/>
</dbReference>
<comment type="caution">
    <text evidence="9">Lacks conserved residue(s) required for the propagation of feature annotation.</text>
</comment>
<comment type="subunit">
    <text evidence="9">Monomer.</text>
</comment>
<comment type="caution">
    <text evidence="14">The sequence shown here is derived from an EMBL/GenBank/DDBJ whole genome shotgun (WGS) entry which is preliminary data.</text>
</comment>
<dbReference type="InterPro" id="IPR020061">
    <property type="entry name" value="Glu_tRNA_lig_a-bdl"/>
</dbReference>
<keyword evidence="5 9" id="KW-0067">ATP-binding</keyword>
<dbReference type="Gene3D" id="3.90.800.10">
    <property type="entry name" value="Glutamyl-tRNA Synthetase, Domain 3"/>
    <property type="match status" value="1"/>
</dbReference>
<dbReference type="PANTHER" id="PTHR43097:SF5">
    <property type="entry name" value="GLUTAMATE--TRNA LIGASE"/>
    <property type="match status" value="1"/>
</dbReference>
<keyword evidence="15" id="KW-1185">Reference proteome</keyword>
<feature type="binding site" evidence="9">
    <location>
        <position position="214"/>
    </location>
    <ligand>
        <name>L-glutamine</name>
        <dbReference type="ChEBI" id="CHEBI:58359"/>
    </ligand>
</feature>
<keyword evidence="7 9" id="KW-0030">Aminoacyl-tRNA synthetase</keyword>
<evidence type="ECO:0000259" key="11">
    <source>
        <dbReference type="Pfam" id="PF00749"/>
    </source>
</evidence>
<dbReference type="Gene3D" id="1.10.1160.10">
    <property type="entry name" value="Glutamyl-trna Synthetase, Domain 2"/>
    <property type="match status" value="1"/>
</dbReference>
<evidence type="ECO:0000259" key="12">
    <source>
        <dbReference type="Pfam" id="PF03950"/>
    </source>
</evidence>
<dbReference type="NCBIfam" id="TIGR00440">
    <property type="entry name" value="glnS"/>
    <property type="match status" value="1"/>
</dbReference>
<dbReference type="InterPro" id="IPR020056">
    <property type="entry name" value="Rbsml_bL25/Gln-tRNA_synth_N"/>
</dbReference>
<feature type="domain" description="tRNA synthetases class I (E and Q) anti-codon binding" evidence="13">
    <location>
        <begin position="459"/>
        <end position="531"/>
    </location>
</feature>
<dbReference type="Pfam" id="PF00749">
    <property type="entry name" value="tRNA-synt_1c"/>
    <property type="match status" value="1"/>
</dbReference>
<feature type="domain" description="Glutamyl/glutaminyl-tRNA synthetase class Ib anti-codon binding" evidence="12">
    <location>
        <begin position="342"/>
        <end position="442"/>
    </location>
</feature>
<dbReference type="InterPro" id="IPR049437">
    <property type="entry name" value="tRNA-synt_1c_C2"/>
</dbReference>
<dbReference type="PANTHER" id="PTHR43097">
    <property type="entry name" value="GLUTAMINE-TRNA LIGASE"/>
    <property type="match status" value="1"/>
</dbReference>
<keyword evidence="4 9" id="KW-0547">Nucleotide-binding</keyword>
<dbReference type="Pfam" id="PF20974">
    <property type="entry name" value="tRNA-synt_1c_C2"/>
    <property type="match status" value="1"/>
</dbReference>
<evidence type="ECO:0000256" key="5">
    <source>
        <dbReference type="ARBA" id="ARBA00022840"/>
    </source>
</evidence>
<dbReference type="NCBIfam" id="NF011291">
    <property type="entry name" value="PRK14703.1"/>
    <property type="match status" value="1"/>
</dbReference>
<feature type="short sequence motif" description="'HIGH' region" evidence="9">
    <location>
        <begin position="35"/>
        <end position="45"/>
    </location>
</feature>
<dbReference type="InterPro" id="IPR000924">
    <property type="entry name" value="Glu/Gln-tRNA-synth"/>
</dbReference>
<feature type="binding site" evidence="9">
    <location>
        <position position="69"/>
    </location>
    <ligand>
        <name>L-glutamine</name>
        <dbReference type="ChEBI" id="CHEBI:58359"/>
    </ligand>
</feature>
<dbReference type="InterPro" id="IPR020059">
    <property type="entry name" value="Glu/Gln-tRNA-synth_Ib_codon-bd"/>
</dbReference>
<dbReference type="InterPro" id="IPR020058">
    <property type="entry name" value="Glu/Gln-tRNA-synth_Ib_cat-dom"/>
</dbReference>
<dbReference type="PROSITE" id="PS00178">
    <property type="entry name" value="AA_TRNA_LIGASE_I"/>
    <property type="match status" value="1"/>
</dbReference>
<dbReference type="EC" id="6.1.1.18" evidence="9"/>
<dbReference type="Pfam" id="PF03950">
    <property type="entry name" value="tRNA-synt_1c_C"/>
    <property type="match status" value="1"/>
</dbReference>
<dbReference type="InterPro" id="IPR022861">
    <property type="entry name" value="Gln_tRNA_ligase_bac"/>
</dbReference>
<name>A0ABS8W4M5_9GAMM</name>
<feature type="binding site" evidence="9">
    <location>
        <begin position="263"/>
        <end position="264"/>
    </location>
    <ligand>
        <name>ATP</name>
        <dbReference type="ChEBI" id="CHEBI:30616"/>
    </ligand>
</feature>
<evidence type="ECO:0000256" key="6">
    <source>
        <dbReference type="ARBA" id="ARBA00022917"/>
    </source>
</evidence>
<evidence type="ECO:0000256" key="10">
    <source>
        <dbReference type="RuleBase" id="RU363037"/>
    </source>
</evidence>
<dbReference type="InterPro" id="IPR014729">
    <property type="entry name" value="Rossmann-like_a/b/a_fold"/>
</dbReference>
<keyword evidence="3 9" id="KW-0436">Ligase</keyword>
<evidence type="ECO:0000256" key="4">
    <source>
        <dbReference type="ARBA" id="ARBA00022741"/>
    </source>
</evidence>
<reference evidence="14 15" key="1">
    <citation type="journal article" date="2022" name="Environ. Microbiol. Rep.">
        <title>Eco-phylogenetic analyses reveal divergent evolution of vitamin B12 metabolism in the marine bacterial family 'Psychromonadaceae'.</title>
        <authorList>
            <person name="Jin X."/>
            <person name="Yang Y."/>
            <person name="Cao H."/>
            <person name="Gao B."/>
            <person name="Zhao Z."/>
        </authorList>
    </citation>
    <scope>NUCLEOTIDE SEQUENCE [LARGE SCALE GENOMIC DNA]</scope>
    <source>
        <strain evidence="14 15">MKS20</strain>
    </source>
</reference>
<evidence type="ECO:0000256" key="8">
    <source>
        <dbReference type="ARBA" id="ARBA00048270"/>
    </source>
</evidence>
<keyword evidence="6 9" id="KW-0648">Protein biosynthesis</keyword>
<dbReference type="Gene3D" id="2.40.240.10">
    <property type="entry name" value="Ribosomal Protein L25, Chain P"/>
    <property type="match status" value="2"/>
</dbReference>
<dbReference type="SUPFAM" id="SSF52374">
    <property type="entry name" value="Nucleotidylyl transferase"/>
    <property type="match status" value="1"/>
</dbReference>
<evidence type="ECO:0000256" key="1">
    <source>
        <dbReference type="ARBA" id="ARBA00005594"/>
    </source>
</evidence>
<feature type="binding site" evidence="9">
    <location>
        <position position="233"/>
    </location>
    <ligand>
        <name>ATP</name>
        <dbReference type="ChEBI" id="CHEBI:30616"/>
    </ligand>
</feature>
<dbReference type="Proteomes" id="UP001201273">
    <property type="component" value="Unassembled WGS sequence"/>
</dbReference>
<dbReference type="PRINTS" id="PR00987">
    <property type="entry name" value="TRNASYNTHGLU"/>
</dbReference>
<feature type="binding site" evidence="9">
    <location>
        <begin position="42"/>
        <end position="48"/>
    </location>
    <ligand>
        <name>ATP</name>
        <dbReference type="ChEBI" id="CHEBI:30616"/>
    </ligand>
</feature>
<comment type="catalytic activity">
    <reaction evidence="8 9">
        <text>tRNA(Gln) + L-glutamine + ATP = L-glutaminyl-tRNA(Gln) + AMP + diphosphate</text>
        <dbReference type="Rhea" id="RHEA:20121"/>
        <dbReference type="Rhea" id="RHEA-COMP:9662"/>
        <dbReference type="Rhea" id="RHEA-COMP:9681"/>
        <dbReference type="ChEBI" id="CHEBI:30616"/>
        <dbReference type="ChEBI" id="CHEBI:33019"/>
        <dbReference type="ChEBI" id="CHEBI:58359"/>
        <dbReference type="ChEBI" id="CHEBI:78442"/>
        <dbReference type="ChEBI" id="CHEBI:78521"/>
        <dbReference type="ChEBI" id="CHEBI:456215"/>
        <dbReference type="EC" id="6.1.1.18"/>
    </reaction>
</comment>
<evidence type="ECO:0000256" key="2">
    <source>
        <dbReference type="ARBA" id="ARBA00022490"/>
    </source>
</evidence>
<evidence type="ECO:0000259" key="13">
    <source>
        <dbReference type="Pfam" id="PF20974"/>
    </source>
</evidence>
<dbReference type="RefSeq" id="WP_233051077.1">
    <property type="nucleotide sequence ID" value="NZ_JAIMJA010000001.1"/>
</dbReference>
<dbReference type="CDD" id="cd00807">
    <property type="entry name" value="GlnRS_core"/>
    <property type="match status" value="1"/>
</dbReference>
<dbReference type="InterPro" id="IPR011035">
    <property type="entry name" value="Ribosomal_bL25/Gln-tRNA_synth"/>
</dbReference>
<sequence length="557" mass="64224">MSQADIRPSNFIRQIIDEDIKNGKHGGRVHTRFPPEPNGYLHIGHAKSICLNFGIARDYDNALCNLRFDDTNPEKEDIDYVEAIKRDVQWLGFNWHGDINYASNYFDQLYQFAVELIEAGKAYVCQLNAEETRQYRGTLVEPGKNSPYRDRPIEENLDLFQRMRAGEFKEGEMMLRAKIDMASPNMKMRDPVIYRIRFAHHHQTGDKWCIYPMYDFTHCISDALEGITHSLCTLEFEDHRPLYDWVLDNITIPCHPQQIEFSRLNLESTLTSKRKLNALVTEKIVSGWNDPRMPTIAGIRRRGYTPASIVDFCQRIGVTKQENTVEMAMLEACIREDLEVNAPRAMTVIDPLKIVIENYPEDQVEMINAANHPKDETMGTRELPFSREIYIDRDDFREEANKKYKRLVLGKEVRLRNAYVIKAEQVIKDEQGEIVELRCSYDTETLGKNPADGRKVKGVIHWVSAAQNVPAEIRLYDRLFTVANPGSAEDIHEVLNPDSLVVKQGFAELSLANAEPLKAYQFEREGYFCLDDVDTSEGKLVFNRTVTLRDTWGKVEG</sequence>
<accession>A0ABS8W4M5</accession>
<dbReference type="SUPFAM" id="SSF50715">
    <property type="entry name" value="Ribosomal protein L25-like"/>
    <property type="match status" value="1"/>
</dbReference>
<evidence type="ECO:0000313" key="14">
    <source>
        <dbReference type="EMBL" id="MCE2593473.1"/>
    </source>
</evidence>
<evidence type="ECO:0000256" key="9">
    <source>
        <dbReference type="HAMAP-Rule" id="MF_00126"/>
    </source>
</evidence>
<evidence type="ECO:0000256" key="7">
    <source>
        <dbReference type="ARBA" id="ARBA00023146"/>
    </source>
</evidence>
<feature type="domain" description="Glutamyl/glutaminyl-tRNA synthetase class Ib catalytic" evidence="11">
    <location>
        <begin position="29"/>
        <end position="339"/>
    </location>
</feature>
<dbReference type="InterPro" id="IPR004514">
    <property type="entry name" value="Gln-tRNA-synth"/>
</dbReference>
<protein>
    <recommendedName>
        <fullName evidence="9">Glutamine--tRNA ligase</fullName>
        <ecNumber evidence="9">6.1.1.18</ecNumber>
    </recommendedName>
    <alternativeName>
        <fullName evidence="9">Glutaminyl-tRNA synthetase</fullName>
        <shortName evidence="9">GlnRS</shortName>
    </alternativeName>
</protein>
<dbReference type="Gene3D" id="3.40.50.620">
    <property type="entry name" value="HUPs"/>
    <property type="match status" value="1"/>
</dbReference>
<comment type="similarity">
    <text evidence="1 9 10">Belongs to the class-I aminoacyl-tRNA synthetase family.</text>
</comment>
<dbReference type="InterPro" id="IPR001412">
    <property type="entry name" value="aa-tRNA-synth_I_CS"/>
</dbReference>
<dbReference type="HAMAP" id="MF_00126">
    <property type="entry name" value="Gln_tRNA_synth"/>
    <property type="match status" value="1"/>
</dbReference>
<gene>
    <name evidence="9 14" type="primary">glnS</name>
    <name evidence="14" type="ORF">K6Y31_01410</name>
</gene>
<evidence type="ECO:0000256" key="3">
    <source>
        <dbReference type="ARBA" id="ARBA00022598"/>
    </source>
</evidence>
<feature type="binding site" evidence="9">
    <location>
        <begin position="36"/>
        <end position="38"/>
    </location>
    <ligand>
        <name>ATP</name>
        <dbReference type="ChEBI" id="CHEBI:30616"/>
    </ligand>
</feature>
<dbReference type="EMBL" id="JAIMJA010000001">
    <property type="protein sequence ID" value="MCE2593473.1"/>
    <property type="molecule type" value="Genomic_DNA"/>
</dbReference>